<dbReference type="AlphaFoldDB" id="A0A415U4S6"/>
<keyword evidence="1" id="KW-0472">Membrane</keyword>
<dbReference type="EMBL" id="QRQO01000020">
    <property type="protein sequence ID" value="RHN13062.1"/>
    <property type="molecule type" value="Genomic_DNA"/>
</dbReference>
<dbReference type="RefSeq" id="WP_118486054.1">
    <property type="nucleotide sequence ID" value="NZ_CAJLIF010000001.1"/>
</dbReference>
<dbReference type="Pfam" id="PF19517">
    <property type="entry name" value="DUF6050"/>
    <property type="match status" value="1"/>
</dbReference>
<feature type="transmembrane region" description="Helical" evidence="1">
    <location>
        <begin position="66"/>
        <end position="94"/>
    </location>
</feature>
<proteinExistence type="predicted"/>
<reference evidence="2 3" key="1">
    <citation type="submission" date="2018-08" db="EMBL/GenBank/DDBJ databases">
        <title>A genome reference for cultivated species of the human gut microbiota.</title>
        <authorList>
            <person name="Zou Y."/>
            <person name="Xue W."/>
            <person name="Luo G."/>
        </authorList>
    </citation>
    <scope>NUCLEOTIDE SEQUENCE [LARGE SCALE GENOMIC DNA]</scope>
    <source>
        <strain evidence="2 3">AF31-17AC</strain>
    </source>
</reference>
<organism evidence="2 3">
    <name type="scientific">Anaerobutyricum hallii</name>
    <dbReference type="NCBI Taxonomy" id="39488"/>
    <lineage>
        <taxon>Bacteria</taxon>
        <taxon>Bacillati</taxon>
        <taxon>Bacillota</taxon>
        <taxon>Clostridia</taxon>
        <taxon>Lachnospirales</taxon>
        <taxon>Lachnospiraceae</taxon>
        <taxon>Anaerobutyricum</taxon>
    </lineage>
</organism>
<comment type="caution">
    <text evidence="2">The sequence shown here is derived from an EMBL/GenBank/DDBJ whole genome shotgun (WGS) entry which is preliminary data.</text>
</comment>
<accession>A0A415U4S6</accession>
<feature type="transmembrane region" description="Helical" evidence="1">
    <location>
        <begin position="34"/>
        <end position="54"/>
    </location>
</feature>
<dbReference type="Proteomes" id="UP000283700">
    <property type="component" value="Unassembled WGS sequence"/>
</dbReference>
<evidence type="ECO:0000256" key="1">
    <source>
        <dbReference type="SAM" id="Phobius"/>
    </source>
</evidence>
<evidence type="ECO:0000313" key="2">
    <source>
        <dbReference type="EMBL" id="RHN13062.1"/>
    </source>
</evidence>
<dbReference type="InterPro" id="IPR046113">
    <property type="entry name" value="DUF6050"/>
</dbReference>
<feature type="transmembrane region" description="Helical" evidence="1">
    <location>
        <begin position="9"/>
        <end position="28"/>
    </location>
</feature>
<evidence type="ECO:0000313" key="3">
    <source>
        <dbReference type="Proteomes" id="UP000283700"/>
    </source>
</evidence>
<keyword evidence="1" id="KW-1133">Transmembrane helix</keyword>
<protein>
    <submittedName>
        <fullName evidence="2">MFS transporter</fullName>
    </submittedName>
</protein>
<gene>
    <name evidence="2" type="ORF">DWZ29_08395</name>
</gene>
<name>A0A415U4S6_9FIRM</name>
<sequence>MKSFITKGILPLLLLGTITWLGQYIFIVDGSIDWFRFMLVYGVPIGIPYMFIIIPSRWDLSGTVGMAAMSVIIGAVFGFIVAIGIAVRAVWYVITFPVSVLIRKGRSKI</sequence>
<keyword evidence="1" id="KW-0812">Transmembrane</keyword>